<dbReference type="AlphaFoldDB" id="A0A7X0RL12"/>
<keyword evidence="4" id="KW-1185">Reference proteome</keyword>
<sequence length="276" mass="29342">MKKYQLVVTIIICLLLFPSSALARSLFEHQNTTVPSNQTVDDIVVIGGDAFIAGKVNNSVVVVNGDVHIQSTAEIKGAVVIIGGQLQQEKGAVVTNDVINISFDNATANSLIIGAGLIVGIGAVKLAASLLMLLLPVLMVVIGKRHTVRFVDRYRTAPQGKLLSMGFFTGLLLVAISVLLILTIVGIPIILLIVLLVLAATVFGVAFVSQFLGEQVQATAGKPEWVRMGVGAFILTSAVNIPFLGLLILLALVLYSLGISTSWVVSIFTKRRRFAK</sequence>
<keyword evidence="1" id="KW-0472">Membrane</keyword>
<keyword evidence="1" id="KW-1133">Transmembrane helix</keyword>
<feature type="transmembrane region" description="Helical" evidence="1">
    <location>
        <begin position="162"/>
        <end position="183"/>
    </location>
</feature>
<name>A0A7X0RL12_9BACL</name>
<accession>A0A7X0RL12</accession>
<keyword evidence="1" id="KW-0812">Transmembrane</keyword>
<comment type="caution">
    <text evidence="3">The sequence shown here is derived from an EMBL/GenBank/DDBJ whole genome shotgun (WGS) entry which is preliminary data.</text>
</comment>
<evidence type="ECO:0008006" key="5">
    <source>
        <dbReference type="Google" id="ProtNLM"/>
    </source>
</evidence>
<feature type="transmembrane region" description="Helical" evidence="1">
    <location>
        <begin position="189"/>
        <end position="213"/>
    </location>
</feature>
<feature type="chain" id="PRO_5031416190" description="Polymer-forming cytoskeletal protein" evidence="2">
    <location>
        <begin position="24"/>
        <end position="276"/>
    </location>
</feature>
<dbReference type="Proteomes" id="UP000547209">
    <property type="component" value="Unassembled WGS sequence"/>
</dbReference>
<feature type="transmembrane region" description="Helical" evidence="1">
    <location>
        <begin position="225"/>
        <end position="241"/>
    </location>
</feature>
<dbReference type="RefSeq" id="WP_185140725.1">
    <property type="nucleotide sequence ID" value="NZ_JACJVP010000001.1"/>
</dbReference>
<gene>
    <name evidence="3" type="ORF">H7C19_01250</name>
</gene>
<dbReference type="EMBL" id="JACJVP010000001">
    <property type="protein sequence ID" value="MBB6669306.1"/>
    <property type="molecule type" value="Genomic_DNA"/>
</dbReference>
<proteinExistence type="predicted"/>
<protein>
    <recommendedName>
        <fullName evidence="5">Polymer-forming cytoskeletal protein</fullName>
    </recommendedName>
</protein>
<evidence type="ECO:0000256" key="2">
    <source>
        <dbReference type="SAM" id="SignalP"/>
    </source>
</evidence>
<feature type="transmembrane region" description="Helical" evidence="1">
    <location>
        <begin position="247"/>
        <end position="268"/>
    </location>
</feature>
<feature type="signal peptide" evidence="2">
    <location>
        <begin position="1"/>
        <end position="23"/>
    </location>
</feature>
<feature type="transmembrane region" description="Helical" evidence="1">
    <location>
        <begin position="111"/>
        <end position="141"/>
    </location>
</feature>
<keyword evidence="2" id="KW-0732">Signal</keyword>
<evidence type="ECO:0000313" key="3">
    <source>
        <dbReference type="EMBL" id="MBB6669306.1"/>
    </source>
</evidence>
<evidence type="ECO:0000313" key="4">
    <source>
        <dbReference type="Proteomes" id="UP000547209"/>
    </source>
</evidence>
<evidence type="ECO:0000256" key="1">
    <source>
        <dbReference type="SAM" id="Phobius"/>
    </source>
</evidence>
<reference evidence="3 4" key="1">
    <citation type="submission" date="2020-08" db="EMBL/GenBank/DDBJ databases">
        <title>Cohnella phylogeny.</title>
        <authorList>
            <person name="Dunlap C."/>
        </authorList>
    </citation>
    <scope>NUCLEOTIDE SEQUENCE [LARGE SCALE GENOMIC DNA]</scope>
    <source>
        <strain evidence="3 4">DSM 28246</strain>
    </source>
</reference>
<organism evidence="3 4">
    <name type="scientific">Cohnella nanjingensis</name>
    <dbReference type="NCBI Taxonomy" id="1387779"/>
    <lineage>
        <taxon>Bacteria</taxon>
        <taxon>Bacillati</taxon>
        <taxon>Bacillota</taxon>
        <taxon>Bacilli</taxon>
        <taxon>Bacillales</taxon>
        <taxon>Paenibacillaceae</taxon>
        <taxon>Cohnella</taxon>
    </lineage>
</organism>